<proteinExistence type="predicted"/>
<dbReference type="EMBL" id="FQYQ01000001">
    <property type="protein sequence ID" value="SHI31154.1"/>
    <property type="molecule type" value="Genomic_DNA"/>
</dbReference>
<reference evidence="1 2" key="1">
    <citation type="submission" date="2016-11" db="EMBL/GenBank/DDBJ databases">
        <authorList>
            <person name="Jaros S."/>
            <person name="Januszkiewicz K."/>
            <person name="Wedrychowicz H."/>
        </authorList>
    </citation>
    <scope>NUCLEOTIDE SEQUENCE [LARGE SCALE GENOMIC DNA]</scope>
    <source>
        <strain evidence="1 2">DSM 14809</strain>
    </source>
</reference>
<sequence length="272" mass="32249">MVEQKEILEDYREKLERQLLLIKSLIAKVRKNLSRMEDVPDCWIRIGKSNGSTQYRLVDKQTNESKYVKSNDVPKLRKIAQKQYNQEVYKELIKNQSVIEKFLKNYDVHKIHQTYNKMAEGRKILVTPIIETDDLYRENWLDDDYASMPFFDETEFYTNNGVRVRSKSELIIANLLEQYDIPYKYEKTLELEGMGKVRPDFICLNTRTHQEYVWEHFGMMDNADYANKNVAKLNCYQQNGFYPGGNMIVSFETSTQPISSKNIQNVIEQYLN</sequence>
<evidence type="ECO:0000313" key="1">
    <source>
        <dbReference type="EMBL" id="SHI31154.1"/>
    </source>
</evidence>
<accession>A0A1M6A3R0</accession>
<dbReference type="Gene3D" id="3.40.91.30">
    <property type="match status" value="1"/>
</dbReference>
<dbReference type="RefSeq" id="WP_072910918.1">
    <property type="nucleotide sequence ID" value="NZ_FQYQ01000001.1"/>
</dbReference>
<dbReference type="AlphaFoldDB" id="A0A1M6A3R0"/>
<dbReference type="Proteomes" id="UP000184185">
    <property type="component" value="Unassembled WGS sequence"/>
</dbReference>
<evidence type="ECO:0000313" key="2">
    <source>
        <dbReference type="Proteomes" id="UP000184185"/>
    </source>
</evidence>
<name>A0A1M6A3R0_PSEXY</name>
<keyword evidence="2" id="KW-1185">Reference proteome</keyword>
<organism evidence="1 2">
    <name type="scientific">Pseudobutyrivibrio xylanivorans DSM 14809</name>
    <dbReference type="NCBI Taxonomy" id="1123012"/>
    <lineage>
        <taxon>Bacteria</taxon>
        <taxon>Bacillati</taxon>
        <taxon>Bacillota</taxon>
        <taxon>Clostridia</taxon>
        <taxon>Lachnospirales</taxon>
        <taxon>Lachnospiraceae</taxon>
        <taxon>Pseudobutyrivibrio</taxon>
    </lineage>
</organism>
<gene>
    <name evidence="1" type="ORF">SAMN02745725_00089</name>
</gene>
<protein>
    <submittedName>
        <fullName evidence="1">Uncharacterized protein</fullName>
    </submittedName>
</protein>
<dbReference type="OrthoDB" id="243939at2"/>